<dbReference type="InterPro" id="IPR012337">
    <property type="entry name" value="RNaseH-like_sf"/>
</dbReference>
<sequence length="533" mass="60365">MAQTLPRITTSLPNGDDLRAEHVRDIATSGLSPTVMSGPWRAPVENDDQASYELSVCRWIALANQPLRIVDMDGFHQAFIPPPRLIAPNQDIIRQRFLFIAEQNIDETRTVIKNLHTRVSLTVRSWASESSAKDYPATFVSVYMHYAPEGRVEKRLLNFCEVEREIETIEDVVWRTLEMYGLKNKVLAIMMDNASRNDMLMEDIVERCKNEGVPFDTDSRLRCFCDSIYSAATEFLEAVLFSSVEMELLPIRSPGASGCEGDIGIAAFKLRRIIQATLLCPQEWTEAAKSLNVPQPDPLVFASENQLLSSSFAMFGLALRHCSVIEEFLSRRADLQRYRMAPSDWDAISLANDLVTNCCLALNEMRNADAEGNGTLSDLFGVYAGLGRSVSSLMQSSRLQYLSDRSKRALVDFGHKLTDHYFCRNASPLYPAITLLNPRMNLLNMLIDARHPDEFELILSGVLYVHDLLGYMKPLLGAAPQSELSRFLALKEEERQRCGDALEWWNVHKNQYPHLYRLALELLSVPGEYRPFV</sequence>
<dbReference type="Proteomes" id="UP001465976">
    <property type="component" value="Unassembled WGS sequence"/>
</dbReference>
<keyword evidence="2" id="KW-0479">Metal-binding</keyword>
<evidence type="ECO:0000259" key="6">
    <source>
        <dbReference type="Pfam" id="PF05699"/>
    </source>
</evidence>
<dbReference type="SUPFAM" id="SSF53098">
    <property type="entry name" value="Ribonuclease H-like"/>
    <property type="match status" value="1"/>
</dbReference>
<evidence type="ECO:0000256" key="2">
    <source>
        <dbReference type="ARBA" id="ARBA00022723"/>
    </source>
</evidence>
<reference evidence="7 8" key="1">
    <citation type="submission" date="2024-02" db="EMBL/GenBank/DDBJ databases">
        <title>A draft genome for the cacao thread blight pathogen Marasmius crinis-equi.</title>
        <authorList>
            <person name="Cohen S.P."/>
            <person name="Baruah I.K."/>
            <person name="Amoako-Attah I."/>
            <person name="Bukari Y."/>
            <person name="Meinhardt L.W."/>
            <person name="Bailey B.A."/>
        </authorList>
    </citation>
    <scope>NUCLEOTIDE SEQUENCE [LARGE SCALE GENOMIC DNA]</scope>
    <source>
        <strain evidence="7 8">GH-76</strain>
    </source>
</reference>
<accession>A0ABR3FTI1</accession>
<keyword evidence="4" id="KW-0862">Zinc</keyword>
<evidence type="ECO:0000256" key="4">
    <source>
        <dbReference type="ARBA" id="ARBA00022833"/>
    </source>
</evidence>
<name>A0ABR3FTI1_9AGAR</name>
<organism evidence="7 8">
    <name type="scientific">Marasmius crinis-equi</name>
    <dbReference type="NCBI Taxonomy" id="585013"/>
    <lineage>
        <taxon>Eukaryota</taxon>
        <taxon>Fungi</taxon>
        <taxon>Dikarya</taxon>
        <taxon>Basidiomycota</taxon>
        <taxon>Agaricomycotina</taxon>
        <taxon>Agaricomycetes</taxon>
        <taxon>Agaricomycetidae</taxon>
        <taxon>Agaricales</taxon>
        <taxon>Marasmiineae</taxon>
        <taxon>Marasmiaceae</taxon>
        <taxon>Marasmius</taxon>
    </lineage>
</organism>
<dbReference type="InterPro" id="IPR052035">
    <property type="entry name" value="ZnF_BED_domain_contain"/>
</dbReference>
<evidence type="ECO:0000256" key="5">
    <source>
        <dbReference type="ARBA" id="ARBA00023242"/>
    </source>
</evidence>
<evidence type="ECO:0000313" key="8">
    <source>
        <dbReference type="Proteomes" id="UP001465976"/>
    </source>
</evidence>
<evidence type="ECO:0000256" key="3">
    <source>
        <dbReference type="ARBA" id="ARBA00022771"/>
    </source>
</evidence>
<protein>
    <recommendedName>
        <fullName evidence="6">HAT C-terminal dimerisation domain-containing protein</fullName>
    </recommendedName>
</protein>
<keyword evidence="8" id="KW-1185">Reference proteome</keyword>
<keyword evidence="3" id="KW-0863">Zinc-finger</keyword>
<dbReference type="Pfam" id="PF05699">
    <property type="entry name" value="Dimer_Tnp_hAT"/>
    <property type="match status" value="1"/>
</dbReference>
<dbReference type="PANTHER" id="PTHR46481">
    <property type="entry name" value="ZINC FINGER BED DOMAIN-CONTAINING PROTEIN 4"/>
    <property type="match status" value="1"/>
</dbReference>
<keyword evidence="5" id="KW-0539">Nucleus</keyword>
<proteinExistence type="predicted"/>
<evidence type="ECO:0000313" key="7">
    <source>
        <dbReference type="EMBL" id="KAL0578779.1"/>
    </source>
</evidence>
<dbReference type="PANTHER" id="PTHR46481:SF10">
    <property type="entry name" value="ZINC FINGER BED DOMAIN-CONTAINING PROTEIN 39"/>
    <property type="match status" value="1"/>
</dbReference>
<dbReference type="EMBL" id="JBAHYK010000085">
    <property type="protein sequence ID" value="KAL0578779.1"/>
    <property type="molecule type" value="Genomic_DNA"/>
</dbReference>
<comment type="subcellular location">
    <subcellularLocation>
        <location evidence="1">Nucleus</location>
    </subcellularLocation>
</comment>
<feature type="domain" description="HAT C-terminal dimerisation" evidence="6">
    <location>
        <begin position="488"/>
        <end position="526"/>
    </location>
</feature>
<gene>
    <name evidence="7" type="ORF">V5O48_003232</name>
</gene>
<dbReference type="InterPro" id="IPR008906">
    <property type="entry name" value="HATC_C_dom"/>
</dbReference>
<comment type="caution">
    <text evidence="7">The sequence shown here is derived from an EMBL/GenBank/DDBJ whole genome shotgun (WGS) entry which is preliminary data.</text>
</comment>
<evidence type="ECO:0000256" key="1">
    <source>
        <dbReference type="ARBA" id="ARBA00004123"/>
    </source>
</evidence>